<sequence length="250" mass="28917">MSELADLVILLDDEKYAACNIKFVIVGTPTGVLEYFVKTKNLESVSNRIEEIPKVSGFNLPMISTLTSNGFNNILNLKINNGEIDEISEHVFRVTLGLAQRVQEYLLKLAFQITDNKFYYSELLHKSDLDWLKSAFRKNYTTIESHLDDGLKKYSLNNHVVFCIGEIKIHQFSAEDIFALIEEKFEFVTGSKDMVYDILKKMTEGDSPILRKNPKTYHFRIVDSRYLMCIRTMMYVNGNNGFVEKKNFTF</sequence>
<dbReference type="AlphaFoldDB" id="A0A096GLL6"/>
<comment type="caution">
    <text evidence="1">The sequence shown here is derived from an EMBL/GenBank/DDBJ whole genome shotgun (WGS) entry which is preliminary data.</text>
</comment>
<evidence type="ECO:0000313" key="1">
    <source>
        <dbReference type="EMBL" id="KGH26060.1"/>
    </source>
</evidence>
<dbReference type="RefSeq" id="WP_034374727.1">
    <property type="nucleotide sequence ID" value="NZ_AWOR01000078.1"/>
</dbReference>
<evidence type="ECO:0000313" key="2">
    <source>
        <dbReference type="Proteomes" id="UP000029553"/>
    </source>
</evidence>
<reference evidence="1 2" key="1">
    <citation type="submission" date="2013-09" db="EMBL/GenBank/DDBJ databases">
        <title>High correlation between genotypes and phenotypes of environmental bacteria Comamonas testosteroni strains.</title>
        <authorList>
            <person name="Liu L."/>
            <person name="Zhu W."/>
            <person name="Xia X."/>
            <person name="Xu B."/>
            <person name="Luo M."/>
            <person name="Wang G."/>
        </authorList>
    </citation>
    <scope>NUCLEOTIDE SEQUENCE [LARGE SCALE GENOMIC DNA]</scope>
    <source>
        <strain evidence="1 2">JL40</strain>
    </source>
</reference>
<name>A0A096GLL6_COMTE</name>
<dbReference type="EMBL" id="AWOR01000078">
    <property type="protein sequence ID" value="KGH26060.1"/>
    <property type="molecule type" value="Genomic_DNA"/>
</dbReference>
<accession>A0A096GLL6</accession>
<proteinExistence type="predicted"/>
<organism evidence="1 2">
    <name type="scientific">Comamonas testosteroni</name>
    <name type="common">Pseudomonas testosteroni</name>
    <dbReference type="NCBI Taxonomy" id="285"/>
    <lineage>
        <taxon>Bacteria</taxon>
        <taxon>Pseudomonadati</taxon>
        <taxon>Pseudomonadota</taxon>
        <taxon>Betaproteobacteria</taxon>
        <taxon>Burkholderiales</taxon>
        <taxon>Comamonadaceae</taxon>
        <taxon>Comamonas</taxon>
    </lineage>
</organism>
<gene>
    <name evidence="1" type="ORF">P353_23440</name>
</gene>
<dbReference type="Proteomes" id="UP000029553">
    <property type="component" value="Unassembled WGS sequence"/>
</dbReference>
<protein>
    <submittedName>
        <fullName evidence="1">Uncharacterized protein</fullName>
    </submittedName>
</protein>